<feature type="region of interest" description="Disordered" evidence="1">
    <location>
        <begin position="161"/>
        <end position="263"/>
    </location>
</feature>
<gene>
    <name evidence="2" type="ORF">OG469_23215</name>
</gene>
<reference evidence="2 3" key="1">
    <citation type="submission" date="2022-10" db="EMBL/GenBank/DDBJ databases">
        <title>The complete genomes of actinobacterial strains from the NBC collection.</title>
        <authorList>
            <person name="Joergensen T.S."/>
            <person name="Alvarez Arevalo M."/>
            <person name="Sterndorff E.B."/>
            <person name="Faurdal D."/>
            <person name="Vuksanovic O."/>
            <person name="Mourched A.-S."/>
            <person name="Charusanti P."/>
            <person name="Shaw S."/>
            <person name="Blin K."/>
            <person name="Weber T."/>
        </authorList>
    </citation>
    <scope>NUCLEOTIDE SEQUENCE [LARGE SCALE GENOMIC DNA]</scope>
    <source>
        <strain evidence="2 3">NBC_01247</strain>
    </source>
</reference>
<sequence length="263" mass="27211">MPTPHGSRGGMAFSADEVRVLRRALAQALHPAVPAQLSVLGHQSAGLWVEDVQEALRLTEAIDEAVREGGRLRAFLLADLARYRAALPGSAGGYLERLEEAVADGYLPGPDDLTALRTLSRLPCGSAERSRRSRLAGRCHALAEAAVRERLALTSGQRHLTAVPNPAAPPSAQLTFAGPIPAGGRIPMSSPADSPTPKATPAAKAAPAPKAAPGSKAGPAAPAPQGGQPHRMPTPAELFGRRPKPPARPEPADDELELATGTG</sequence>
<evidence type="ECO:0000256" key="1">
    <source>
        <dbReference type="SAM" id="MobiDB-lite"/>
    </source>
</evidence>
<protein>
    <submittedName>
        <fullName evidence="2">Uncharacterized protein</fullName>
    </submittedName>
</protein>
<feature type="compositionally biased region" description="Low complexity" evidence="1">
    <location>
        <begin position="189"/>
        <end position="229"/>
    </location>
</feature>
<evidence type="ECO:0000313" key="3">
    <source>
        <dbReference type="Proteomes" id="UP001432014"/>
    </source>
</evidence>
<dbReference type="RefSeq" id="WP_329495811.1">
    <property type="nucleotide sequence ID" value="NZ_CP108460.1"/>
</dbReference>
<evidence type="ECO:0000313" key="2">
    <source>
        <dbReference type="EMBL" id="WUS58166.1"/>
    </source>
</evidence>
<organism evidence="2 3">
    <name type="scientific">Kitasatospora herbaricolor</name>
    <dbReference type="NCBI Taxonomy" id="68217"/>
    <lineage>
        <taxon>Bacteria</taxon>
        <taxon>Bacillati</taxon>
        <taxon>Actinomycetota</taxon>
        <taxon>Actinomycetes</taxon>
        <taxon>Kitasatosporales</taxon>
        <taxon>Streptomycetaceae</taxon>
        <taxon>Kitasatospora</taxon>
    </lineage>
</organism>
<proteinExistence type="predicted"/>
<dbReference type="EMBL" id="CP108482">
    <property type="protein sequence ID" value="WUS58166.1"/>
    <property type="molecule type" value="Genomic_DNA"/>
</dbReference>
<dbReference type="Proteomes" id="UP001432014">
    <property type="component" value="Chromosome"/>
</dbReference>
<name>A0ABZ1WBD2_9ACTN</name>
<keyword evidence="3" id="KW-1185">Reference proteome</keyword>
<accession>A0ABZ1WBD2</accession>